<keyword evidence="2" id="KW-1003">Cell membrane</keyword>
<accession>I3II35</accession>
<dbReference type="EMBL" id="BAFH01000002">
    <property type="protein sequence ID" value="GAB61380.1"/>
    <property type="molecule type" value="Genomic_DNA"/>
</dbReference>
<dbReference type="InterPro" id="IPR017871">
    <property type="entry name" value="ABC_transporter-like_CS"/>
</dbReference>
<dbReference type="PANTHER" id="PTHR42781">
    <property type="entry name" value="SPERMIDINE/PUTRESCINE IMPORT ATP-BINDING PROTEIN POTA"/>
    <property type="match status" value="1"/>
</dbReference>
<evidence type="ECO:0000256" key="4">
    <source>
        <dbReference type="ARBA" id="ARBA00022741"/>
    </source>
</evidence>
<dbReference type="InterPro" id="IPR027417">
    <property type="entry name" value="P-loop_NTPase"/>
</dbReference>
<feature type="domain" description="ABC transporter" evidence="9">
    <location>
        <begin position="19"/>
        <end position="254"/>
    </location>
</feature>
<dbReference type="OrthoDB" id="9790614at2"/>
<keyword evidence="6" id="KW-0408">Iron</keyword>
<keyword evidence="1" id="KW-0813">Transport</keyword>
<evidence type="ECO:0000256" key="2">
    <source>
        <dbReference type="ARBA" id="ARBA00022475"/>
    </source>
</evidence>
<dbReference type="GO" id="GO:0016887">
    <property type="term" value="F:ATP hydrolysis activity"/>
    <property type="evidence" value="ECO:0007669"/>
    <property type="project" value="InterPro"/>
</dbReference>
<organism evidence="10 11">
    <name type="scientific">Candidatus Jettenia caeni</name>
    <dbReference type="NCBI Taxonomy" id="247490"/>
    <lineage>
        <taxon>Bacteria</taxon>
        <taxon>Pseudomonadati</taxon>
        <taxon>Planctomycetota</taxon>
        <taxon>Candidatus Brocadiia</taxon>
        <taxon>Candidatus Brocadiales</taxon>
        <taxon>Candidatus Brocadiaceae</taxon>
        <taxon>Candidatus Jettenia</taxon>
    </lineage>
</organism>
<proteinExistence type="predicted"/>
<comment type="caution">
    <text evidence="10">The sequence shown here is derived from an EMBL/GenBank/DDBJ whole genome shotgun (WGS) entry which is preliminary data.</text>
</comment>
<dbReference type="Proteomes" id="UP000002985">
    <property type="component" value="Unassembled WGS sequence"/>
</dbReference>
<evidence type="ECO:0000259" key="9">
    <source>
        <dbReference type="PROSITE" id="PS50893"/>
    </source>
</evidence>
<gene>
    <name evidence="10" type="ORF">KSU1_B0523</name>
</gene>
<evidence type="ECO:0000256" key="3">
    <source>
        <dbReference type="ARBA" id="ARBA00022496"/>
    </source>
</evidence>
<sequence>MESYSSTIAYGNKFTMNMLEVKYVIKILGKKEVVRGVSFEVERGQLLALLGPSGCGKTTTLRIIAGLELPDYGEIWIDGVLASGSQKIVMSQKERHIGMVFQDLALWPHMTVYKNIEFGLKAIGLTRAERQKRIAAVLDKVNMKKYANEYPSRLSGGQQQLIAIARAIVTEPKLLLMDEPLSNIDVQLRDDIRKEIKRIQQETEITAVYVTHDQEDAFLLANKIAVMNAGVIEQVDSPEGIYFSPKTFFVTNFVGESNILPVRILGRDRVSAPWGEFVCNTKDYERGDAFLFFRPHQALIEKNGYYEGIITSRDFIRGKYRYHISISGCEMTLYDQGVHETGKPVRFSVKEIKLLFA</sequence>
<dbReference type="GO" id="GO:0015697">
    <property type="term" value="P:quaternary ammonium group transport"/>
    <property type="evidence" value="ECO:0007669"/>
    <property type="project" value="UniProtKB-ARBA"/>
</dbReference>
<dbReference type="SUPFAM" id="SSF52540">
    <property type="entry name" value="P-loop containing nucleoside triphosphate hydrolases"/>
    <property type="match status" value="1"/>
</dbReference>
<dbReference type="STRING" id="247490.KSU1_B0523"/>
<keyword evidence="5 10" id="KW-0067">ATP-binding</keyword>
<dbReference type="CDD" id="cd03259">
    <property type="entry name" value="ABC_Carb_Solutes_like"/>
    <property type="match status" value="1"/>
</dbReference>
<keyword evidence="11" id="KW-1185">Reference proteome</keyword>
<dbReference type="Pfam" id="PF00005">
    <property type="entry name" value="ABC_tran"/>
    <property type="match status" value="1"/>
</dbReference>
<reference evidence="10 11" key="1">
    <citation type="journal article" date="2012" name="FEBS Lett.">
        <title>Anammox organism KSU-1 expresses a NirK-type copper-containing nitrite reductase instead of a NirS-type with cytochrome cd1.</title>
        <authorList>
            <person name="Hira D."/>
            <person name="Toh H."/>
            <person name="Migita C.T."/>
            <person name="Okubo H."/>
            <person name="Nishiyama T."/>
            <person name="Hattori M."/>
            <person name="Furukawa K."/>
            <person name="Fujii T."/>
        </authorList>
    </citation>
    <scope>NUCLEOTIDE SEQUENCE [LARGE SCALE GENOMIC DNA]</scope>
</reference>
<evidence type="ECO:0000256" key="6">
    <source>
        <dbReference type="ARBA" id="ARBA00023004"/>
    </source>
</evidence>
<evidence type="ECO:0000256" key="8">
    <source>
        <dbReference type="ARBA" id="ARBA00023136"/>
    </source>
</evidence>
<dbReference type="SMART" id="SM00382">
    <property type="entry name" value="AAA"/>
    <property type="match status" value="1"/>
</dbReference>
<dbReference type="GO" id="GO:0015408">
    <property type="term" value="F:ABC-type ferric iron transporter activity"/>
    <property type="evidence" value="ECO:0007669"/>
    <property type="project" value="InterPro"/>
</dbReference>
<protein>
    <submittedName>
        <fullName evidence="10">ABC transporter ATP-binding component</fullName>
    </submittedName>
</protein>
<keyword evidence="7" id="KW-0406">Ion transport</keyword>
<keyword evidence="8" id="KW-0472">Membrane</keyword>
<dbReference type="FunFam" id="3.40.50.300:FF:000425">
    <property type="entry name" value="Probable ABC transporter, ATP-binding subunit"/>
    <property type="match status" value="1"/>
</dbReference>
<dbReference type="AlphaFoldDB" id="I3II35"/>
<dbReference type="PANTHER" id="PTHR42781:SF4">
    <property type="entry name" value="SPERMIDINE_PUTRESCINE IMPORT ATP-BINDING PROTEIN POTA"/>
    <property type="match status" value="1"/>
</dbReference>
<evidence type="ECO:0000256" key="1">
    <source>
        <dbReference type="ARBA" id="ARBA00022448"/>
    </source>
</evidence>
<dbReference type="PROSITE" id="PS00211">
    <property type="entry name" value="ABC_TRANSPORTER_1"/>
    <property type="match status" value="1"/>
</dbReference>
<dbReference type="eggNOG" id="COG3842">
    <property type="taxonomic scope" value="Bacteria"/>
</dbReference>
<dbReference type="Gene3D" id="3.40.50.300">
    <property type="entry name" value="P-loop containing nucleotide triphosphate hydrolases"/>
    <property type="match status" value="1"/>
</dbReference>
<evidence type="ECO:0000313" key="11">
    <source>
        <dbReference type="Proteomes" id="UP000002985"/>
    </source>
</evidence>
<keyword evidence="3" id="KW-0410">Iron transport</keyword>
<dbReference type="PROSITE" id="PS50893">
    <property type="entry name" value="ABC_TRANSPORTER_2"/>
    <property type="match status" value="1"/>
</dbReference>
<dbReference type="GO" id="GO:0016020">
    <property type="term" value="C:membrane"/>
    <property type="evidence" value="ECO:0007669"/>
    <property type="project" value="InterPro"/>
</dbReference>
<evidence type="ECO:0000313" key="10">
    <source>
        <dbReference type="EMBL" id="GAB61380.1"/>
    </source>
</evidence>
<dbReference type="InterPro" id="IPR003593">
    <property type="entry name" value="AAA+_ATPase"/>
</dbReference>
<keyword evidence="4" id="KW-0547">Nucleotide-binding</keyword>
<dbReference type="InterPro" id="IPR050093">
    <property type="entry name" value="ABC_SmlMolc_Importer"/>
</dbReference>
<dbReference type="InterPro" id="IPR015853">
    <property type="entry name" value="ABC_transpr_FbpC"/>
</dbReference>
<evidence type="ECO:0000256" key="7">
    <source>
        <dbReference type="ARBA" id="ARBA00023065"/>
    </source>
</evidence>
<dbReference type="InterPro" id="IPR003439">
    <property type="entry name" value="ABC_transporter-like_ATP-bd"/>
</dbReference>
<evidence type="ECO:0000256" key="5">
    <source>
        <dbReference type="ARBA" id="ARBA00022840"/>
    </source>
</evidence>
<dbReference type="GO" id="GO:0005524">
    <property type="term" value="F:ATP binding"/>
    <property type="evidence" value="ECO:0007669"/>
    <property type="project" value="UniProtKB-KW"/>
</dbReference>
<name>I3II35_9BACT</name>